<feature type="transmembrane region" description="Helical" evidence="5">
    <location>
        <begin position="626"/>
        <end position="644"/>
    </location>
</feature>
<keyword evidence="5" id="KW-0812">Transmembrane</keyword>
<proteinExistence type="predicted"/>
<dbReference type="PANTHER" id="PTHR45937">
    <property type="entry name" value="ASPARAGINE SYNTHETASE DOMAIN-CONTAINING PROTEIN 1"/>
    <property type="match status" value="1"/>
</dbReference>
<name>A0A8H4ZSR9_9HYPO</name>
<organism evidence="8 9">
    <name type="scientific">Fusarium anthophilum</name>
    <dbReference type="NCBI Taxonomy" id="48485"/>
    <lineage>
        <taxon>Eukaryota</taxon>
        <taxon>Fungi</taxon>
        <taxon>Dikarya</taxon>
        <taxon>Ascomycota</taxon>
        <taxon>Pezizomycotina</taxon>
        <taxon>Sordariomycetes</taxon>
        <taxon>Hypocreomycetidae</taxon>
        <taxon>Hypocreales</taxon>
        <taxon>Nectriaceae</taxon>
        <taxon>Fusarium</taxon>
        <taxon>Fusarium fujikuroi species complex</taxon>
    </lineage>
</organism>
<keyword evidence="3" id="KW-0315">Glutamine amidotransferase</keyword>
<evidence type="ECO:0000313" key="8">
    <source>
        <dbReference type="EMBL" id="KAF5252068.1"/>
    </source>
</evidence>
<dbReference type="InterPro" id="IPR014729">
    <property type="entry name" value="Rossmann-like_a/b/a_fold"/>
</dbReference>
<dbReference type="InterPro" id="IPR017932">
    <property type="entry name" value="GATase_2_dom"/>
</dbReference>
<dbReference type="InterPro" id="IPR051857">
    <property type="entry name" value="Asn_synthetase_domain"/>
</dbReference>
<dbReference type="SUPFAM" id="SSF56235">
    <property type="entry name" value="N-terminal nucleophile aminohydrolases (Ntn hydrolases)"/>
    <property type="match status" value="1"/>
</dbReference>
<dbReference type="Gene3D" id="3.60.20.10">
    <property type="entry name" value="Glutamine Phosphoribosylpyrophosphate, subunit 1, domain 1"/>
    <property type="match status" value="1"/>
</dbReference>
<sequence length="757" mass="83124">MCGIHAIISSSPEQTLSSVSERCLLDDLFLTFTSTVLSLRGDHVAKQPLVDPVTESILCWNGEAWGIQGESVQGNDGEAILALLAEESRGAGDVLGILRAIEGPFAFIYLDKPAKRLYYGRDRLGRRSLLVRDGSPFVLSSIAETPVDGWTEVEADGCYTLDLSKRDSSEGLVPDRHDWAADTTLISSIGSFNEDLPQENFALGQDSRSVQELRSRLVESLRLRVLDVPLPPKANPTDARVAVLFSGGLDCTVLARLSHDMIPADQCIDLINVAFENPRIAGQFKGLSREELYEKCPDRMTGRNAFAELSCVCPGRAWRFVAVNVPYAENLEHRAEVIRLIYPHNTEMDLSIACALYFAARGQGLGETTGDSNPQAYSTTARVLLSGLGADELFGGYGRHGVAYTHRGYSGVVQELKLDVSRLGKRNLGRDDRVMAHWGREVRFPYLDERFVKWAIESPVWEKCDFETPGGRGRLDAEKRVLRLVAQSLGMSSVSKEKKRAFIDVRDRDSYSTFTSATGISILTSFLTEETDDMRKGTRPPPLNLSIVTRPRSLPRLSTTPIARELTPLLTPLPEEVEEPTGAGIRAVRVAVDFMQSVSCLLVILMLAIFLISYPGAAVSSHGIKAFILIAALACDVGLGMWSIVHHDKPWTGPAVLLRTLTASVLLGSLVSFLAVGRVFPSDYTYWGLPLSQTGAPVLGLVSAILGWDLVHVVLSQRTVECWARDTEEDEADPGGLTRDRQPWKSEAGPVFRSHEL</sequence>
<dbReference type="CDD" id="cd01991">
    <property type="entry name" value="Asn_synthase_B_C"/>
    <property type="match status" value="1"/>
</dbReference>
<dbReference type="AlphaFoldDB" id="A0A8H4ZSR9"/>
<dbReference type="Proteomes" id="UP000573603">
    <property type="component" value="Unassembled WGS sequence"/>
</dbReference>
<dbReference type="GO" id="GO:0006529">
    <property type="term" value="P:asparagine biosynthetic process"/>
    <property type="evidence" value="ECO:0007669"/>
    <property type="project" value="UniProtKB-KW"/>
</dbReference>
<dbReference type="Pfam" id="PF00733">
    <property type="entry name" value="Asn_synthase"/>
    <property type="match status" value="1"/>
</dbReference>
<keyword evidence="2" id="KW-0061">Asparagine biosynthesis</keyword>
<evidence type="ECO:0000259" key="6">
    <source>
        <dbReference type="Pfam" id="PF00733"/>
    </source>
</evidence>
<evidence type="ECO:0000256" key="2">
    <source>
        <dbReference type="ARBA" id="ARBA00022888"/>
    </source>
</evidence>
<evidence type="ECO:0000256" key="1">
    <source>
        <dbReference type="ARBA" id="ARBA00022605"/>
    </source>
</evidence>
<keyword evidence="5" id="KW-1133">Transmembrane helix</keyword>
<evidence type="ECO:0000256" key="3">
    <source>
        <dbReference type="ARBA" id="ARBA00022962"/>
    </source>
</evidence>
<dbReference type="CDD" id="cd03766">
    <property type="entry name" value="Gn_AT_II_novel"/>
    <property type="match status" value="1"/>
</dbReference>
<dbReference type="SUPFAM" id="SSF52402">
    <property type="entry name" value="Adenine nucleotide alpha hydrolases-like"/>
    <property type="match status" value="1"/>
</dbReference>
<feature type="transmembrane region" description="Helical" evidence="5">
    <location>
        <begin position="594"/>
        <end position="614"/>
    </location>
</feature>
<protein>
    <recommendedName>
        <fullName evidence="10">Glutamine amidotransferase type-2 domain-containing protein</fullName>
    </recommendedName>
</protein>
<comment type="caution">
    <text evidence="8">The sequence shown here is derived from an EMBL/GenBank/DDBJ whole genome shotgun (WGS) entry which is preliminary data.</text>
</comment>
<feature type="domain" description="Glutamine amidotransferase type-2" evidence="7">
    <location>
        <begin position="73"/>
        <end position="141"/>
    </location>
</feature>
<evidence type="ECO:0000259" key="7">
    <source>
        <dbReference type="Pfam" id="PF13537"/>
    </source>
</evidence>
<feature type="domain" description="Asparagine synthetase" evidence="6">
    <location>
        <begin position="406"/>
        <end position="504"/>
    </location>
</feature>
<dbReference type="InterPro" id="IPR029055">
    <property type="entry name" value="Ntn_hydrolases_N"/>
</dbReference>
<dbReference type="PANTHER" id="PTHR45937:SF1">
    <property type="entry name" value="ASPARAGINE SYNTHETASE DOMAIN-CONTAINING PROTEIN 1"/>
    <property type="match status" value="1"/>
</dbReference>
<dbReference type="Gene3D" id="3.40.50.620">
    <property type="entry name" value="HUPs"/>
    <property type="match status" value="1"/>
</dbReference>
<reference evidence="8 9" key="1">
    <citation type="journal article" date="2020" name="BMC Genomics">
        <title>Correction to: Identification and distribution of gene clusters required for synthesis of sphingolipid metabolism inhibitors in diverse species of the filamentous fungus Fusarium.</title>
        <authorList>
            <person name="Kim H.S."/>
            <person name="Lohmar J.M."/>
            <person name="Busman M."/>
            <person name="Brown D.W."/>
            <person name="Naumann T.A."/>
            <person name="Divon H.H."/>
            <person name="Lysoe E."/>
            <person name="Uhlig S."/>
            <person name="Proctor R.H."/>
        </authorList>
    </citation>
    <scope>NUCLEOTIDE SEQUENCE [LARGE SCALE GENOMIC DNA]</scope>
    <source>
        <strain evidence="8 9">NRRL 25214</strain>
    </source>
</reference>
<feature type="transmembrane region" description="Helical" evidence="5">
    <location>
        <begin position="656"/>
        <end position="676"/>
    </location>
</feature>
<keyword evidence="1" id="KW-0028">Amino-acid biosynthesis</keyword>
<evidence type="ECO:0000256" key="5">
    <source>
        <dbReference type="SAM" id="Phobius"/>
    </source>
</evidence>
<dbReference type="InterPro" id="IPR001962">
    <property type="entry name" value="Asn_synthase"/>
</dbReference>
<dbReference type="Pfam" id="PF13537">
    <property type="entry name" value="GATase_7"/>
    <property type="match status" value="1"/>
</dbReference>
<dbReference type="EMBL" id="JABEVY010000061">
    <property type="protein sequence ID" value="KAF5252068.1"/>
    <property type="molecule type" value="Genomic_DNA"/>
</dbReference>
<dbReference type="GO" id="GO:0004066">
    <property type="term" value="F:asparagine synthase (glutamine-hydrolyzing) activity"/>
    <property type="evidence" value="ECO:0007669"/>
    <property type="project" value="InterPro"/>
</dbReference>
<gene>
    <name evidence="8" type="ORF">FANTH_2901</name>
</gene>
<keyword evidence="5" id="KW-0472">Membrane</keyword>
<evidence type="ECO:0000313" key="9">
    <source>
        <dbReference type="Proteomes" id="UP000573603"/>
    </source>
</evidence>
<feature type="region of interest" description="Disordered" evidence="4">
    <location>
        <begin position="726"/>
        <end position="757"/>
    </location>
</feature>
<keyword evidence="9" id="KW-1185">Reference proteome</keyword>
<accession>A0A8H4ZSR9</accession>
<evidence type="ECO:0000256" key="4">
    <source>
        <dbReference type="SAM" id="MobiDB-lite"/>
    </source>
</evidence>
<evidence type="ECO:0008006" key="10">
    <source>
        <dbReference type="Google" id="ProtNLM"/>
    </source>
</evidence>